<keyword evidence="2" id="KW-1185">Reference proteome</keyword>
<evidence type="ECO:0000313" key="2">
    <source>
        <dbReference type="Proteomes" id="UP000827721"/>
    </source>
</evidence>
<name>A0ABQ8HWI3_9ROSI</name>
<proteinExistence type="predicted"/>
<comment type="caution">
    <text evidence="1">The sequence shown here is derived from an EMBL/GenBank/DDBJ whole genome shotgun (WGS) entry which is preliminary data.</text>
</comment>
<evidence type="ECO:0000313" key="1">
    <source>
        <dbReference type="EMBL" id="KAH7568681.1"/>
    </source>
</evidence>
<dbReference type="EMBL" id="JAFEMO010000006">
    <property type="protein sequence ID" value="KAH7568681.1"/>
    <property type="molecule type" value="Genomic_DNA"/>
</dbReference>
<reference evidence="1 2" key="1">
    <citation type="submission" date="2021-02" db="EMBL/GenBank/DDBJ databases">
        <title>Plant Genome Project.</title>
        <authorList>
            <person name="Zhang R.-G."/>
        </authorList>
    </citation>
    <scope>NUCLEOTIDE SEQUENCE [LARGE SCALE GENOMIC DNA]</scope>
    <source>
        <tissue evidence="1">Leaves</tissue>
    </source>
</reference>
<gene>
    <name evidence="1" type="ORF">JRO89_XS06G0032000</name>
</gene>
<sequence>MELVDQNLGFEFDKVEAERMIKVALLCANASPSLRPTTSEVCLRDKRNRCVIGSYQHQPAPHSGPSSTHDVPEVNAEKYLKFKAMRDSRLQWKDKTRWTKFRHQKPLHWTGSSSEPAHDLHYTI</sequence>
<protein>
    <submittedName>
        <fullName evidence="1">Uncharacterized protein</fullName>
    </submittedName>
</protein>
<accession>A0ABQ8HWI3</accession>
<dbReference type="Proteomes" id="UP000827721">
    <property type="component" value="Unassembled WGS sequence"/>
</dbReference>
<organism evidence="1 2">
    <name type="scientific">Xanthoceras sorbifolium</name>
    <dbReference type="NCBI Taxonomy" id="99658"/>
    <lineage>
        <taxon>Eukaryota</taxon>
        <taxon>Viridiplantae</taxon>
        <taxon>Streptophyta</taxon>
        <taxon>Embryophyta</taxon>
        <taxon>Tracheophyta</taxon>
        <taxon>Spermatophyta</taxon>
        <taxon>Magnoliopsida</taxon>
        <taxon>eudicotyledons</taxon>
        <taxon>Gunneridae</taxon>
        <taxon>Pentapetalae</taxon>
        <taxon>rosids</taxon>
        <taxon>malvids</taxon>
        <taxon>Sapindales</taxon>
        <taxon>Sapindaceae</taxon>
        <taxon>Xanthoceroideae</taxon>
        <taxon>Xanthoceras</taxon>
    </lineage>
</organism>